<evidence type="ECO:0008006" key="5">
    <source>
        <dbReference type="Google" id="ProtNLM"/>
    </source>
</evidence>
<evidence type="ECO:0000256" key="2">
    <source>
        <dbReference type="SAM" id="Phobius"/>
    </source>
</evidence>
<evidence type="ECO:0000313" key="3">
    <source>
        <dbReference type="EMBL" id="SSW70243.1"/>
    </source>
</evidence>
<feature type="compositionally biased region" description="Basic and acidic residues" evidence="1">
    <location>
        <begin position="144"/>
        <end position="157"/>
    </location>
</feature>
<dbReference type="InterPro" id="IPR007251">
    <property type="entry name" value="Iron_permease_Fet4"/>
</dbReference>
<dbReference type="Pfam" id="PF04120">
    <property type="entry name" value="Iron_permease"/>
    <property type="match status" value="1"/>
</dbReference>
<gene>
    <name evidence="3" type="ORF">AVE30378_03930</name>
</gene>
<accession>A0A446CQW8</accession>
<protein>
    <recommendedName>
        <fullName evidence="5">Low affinity iron permease family protein</fullName>
    </recommendedName>
</protein>
<keyword evidence="2" id="KW-0472">Membrane</keyword>
<dbReference type="Proteomes" id="UP000289465">
    <property type="component" value="Unassembled WGS sequence"/>
</dbReference>
<evidence type="ECO:0000256" key="1">
    <source>
        <dbReference type="SAM" id="MobiDB-lite"/>
    </source>
</evidence>
<name>A0A446CQW8_9BURK</name>
<keyword evidence="2" id="KW-0812">Transmembrane</keyword>
<dbReference type="OrthoDB" id="119761at2"/>
<feature type="transmembrane region" description="Helical" evidence="2">
    <location>
        <begin position="63"/>
        <end position="82"/>
    </location>
</feature>
<reference evidence="3 4" key="1">
    <citation type="submission" date="2018-07" db="EMBL/GenBank/DDBJ databases">
        <authorList>
            <person name="Peeters C."/>
        </authorList>
    </citation>
    <scope>NUCLEOTIDE SEQUENCE [LARGE SCALE GENOMIC DNA]</scope>
    <source>
        <strain evidence="3 4">LMG 30378</strain>
    </source>
</reference>
<evidence type="ECO:0000313" key="4">
    <source>
        <dbReference type="Proteomes" id="UP000289465"/>
    </source>
</evidence>
<dbReference type="AlphaFoldDB" id="A0A446CQW8"/>
<keyword evidence="2" id="KW-1133">Transmembrane helix</keyword>
<sequence length="198" mass="21591">MDASSAGRNGRSKSSRRSVATYFDHFAAAVTAWAGSSIAFGLAVGVVLLWAVTGPISGYSEDWQLLINTGTTIVTFLMVFLIQQSQNKNDRAVHLKIDDLLIALKGADEDLVDAETLDEERLVALAAALTAHAKRIARDKRRRPAGERKRPAPDGAKRQAMKTPRTRNGTGRDAHGHRLVATRPVMGRPGRRRMSKPP</sequence>
<dbReference type="RefSeq" id="WP_129242583.1">
    <property type="nucleotide sequence ID" value="NZ_UFQC01000022.1"/>
</dbReference>
<feature type="compositionally biased region" description="Basic residues" evidence="1">
    <location>
        <begin position="189"/>
        <end position="198"/>
    </location>
</feature>
<dbReference type="EMBL" id="UFQC01000022">
    <property type="protein sequence ID" value="SSW70243.1"/>
    <property type="molecule type" value="Genomic_DNA"/>
</dbReference>
<proteinExistence type="predicted"/>
<organism evidence="3 4">
    <name type="scientific">Achromobacter veterisilvae</name>
    <dbReference type="NCBI Taxonomy" id="2069367"/>
    <lineage>
        <taxon>Bacteria</taxon>
        <taxon>Pseudomonadati</taxon>
        <taxon>Pseudomonadota</taxon>
        <taxon>Betaproteobacteria</taxon>
        <taxon>Burkholderiales</taxon>
        <taxon>Alcaligenaceae</taxon>
        <taxon>Achromobacter</taxon>
    </lineage>
</organism>
<feature type="transmembrane region" description="Helical" evidence="2">
    <location>
        <begin position="21"/>
        <end position="51"/>
    </location>
</feature>
<feature type="region of interest" description="Disordered" evidence="1">
    <location>
        <begin position="135"/>
        <end position="198"/>
    </location>
</feature>
<dbReference type="GO" id="GO:0055085">
    <property type="term" value="P:transmembrane transport"/>
    <property type="evidence" value="ECO:0007669"/>
    <property type="project" value="InterPro"/>
</dbReference>